<comment type="subcellular location">
    <subcellularLocation>
        <location evidence="1">Membrane</location>
        <topology evidence="1">Multi-pass membrane protein</topology>
    </subcellularLocation>
</comment>
<evidence type="ECO:0000313" key="9">
    <source>
        <dbReference type="Proteomes" id="UP000594261"/>
    </source>
</evidence>
<keyword evidence="9" id="KW-1185">Reference proteome</keyword>
<dbReference type="RefSeq" id="XP_030954547.1">
    <property type="nucleotide sequence ID" value="XM_031098687.1"/>
</dbReference>
<dbReference type="InterPro" id="IPR002067">
    <property type="entry name" value="MCP"/>
</dbReference>
<evidence type="ECO:0000256" key="5">
    <source>
        <dbReference type="ARBA" id="ARBA00023136"/>
    </source>
</evidence>
<dbReference type="AlphaFoldDB" id="A0A7N2L0B5"/>
<keyword evidence="2 7" id="KW-0813">Transport</keyword>
<name>A0A7N2L0B5_QUELO</name>
<evidence type="ECO:0000256" key="4">
    <source>
        <dbReference type="ARBA" id="ARBA00022737"/>
    </source>
</evidence>
<organism evidence="8 9">
    <name type="scientific">Quercus lobata</name>
    <name type="common">Valley oak</name>
    <dbReference type="NCBI Taxonomy" id="97700"/>
    <lineage>
        <taxon>Eukaryota</taxon>
        <taxon>Viridiplantae</taxon>
        <taxon>Streptophyta</taxon>
        <taxon>Embryophyta</taxon>
        <taxon>Tracheophyta</taxon>
        <taxon>Spermatophyta</taxon>
        <taxon>Magnoliopsida</taxon>
        <taxon>eudicotyledons</taxon>
        <taxon>Gunneridae</taxon>
        <taxon>Pentapetalae</taxon>
        <taxon>rosids</taxon>
        <taxon>fabids</taxon>
        <taxon>Fagales</taxon>
        <taxon>Fagaceae</taxon>
        <taxon>Quercus</taxon>
    </lineage>
</organism>
<feature type="repeat" description="Solcar" evidence="6">
    <location>
        <begin position="214"/>
        <end position="298"/>
    </location>
</feature>
<evidence type="ECO:0000256" key="3">
    <source>
        <dbReference type="ARBA" id="ARBA00022692"/>
    </source>
</evidence>
<dbReference type="InterPro" id="IPR018108">
    <property type="entry name" value="MCP_transmembrane"/>
</dbReference>
<accession>A0A7N2L0B5</accession>
<dbReference type="EnsemblPlants" id="QL02p088075:mrna">
    <property type="protein sequence ID" value="QL02p088075:mrna"/>
    <property type="gene ID" value="QL02p088075"/>
</dbReference>
<keyword evidence="3 6" id="KW-0812">Transmembrane</keyword>
<keyword evidence="4" id="KW-0677">Repeat</keyword>
<dbReference type="PROSITE" id="PS50920">
    <property type="entry name" value="SOLCAR"/>
    <property type="match status" value="3"/>
</dbReference>
<dbReference type="GeneID" id="115977052"/>
<dbReference type="PANTHER" id="PTHR24089">
    <property type="entry name" value="SOLUTE CARRIER FAMILY 25"/>
    <property type="match status" value="1"/>
</dbReference>
<dbReference type="OrthoDB" id="270584at2759"/>
<sequence>MGRRELPSVIKGNKDVVVLSSGINIQWSPQEGSFRSGGLFASVGQAGMGVGIPPNPTNTKDNGVKSLYSTSHMMFVPMVGPGLRFNEISDMTFEAVDVGVELLVKKIKKGGPKLKIKVGNASLRRLISGAVAGAVSRTVVAPLETIRTHLMIGSLGHSTTEVFQNIMEIDGWKGLFRGNFVNVIRVAPSKAIELFTFETVKKHLTPEPGMQPQIPIPASLIAGAVAGVSSTLATYPLELLKTRLTVQRGVYKNMLDALIKIVQEEGPAELYRGLTPSVIGVIPYAATNYYAYDTLRKAYKKAFKKEEIGSIMTLLIGSAAGAISSTATFPLEVARKHMQAAGAINGRQYQSMLHALVSIFENEGLPGLYRGLGPSCVKLVPAAGISFMCFEACKRILFEKEEDD</sequence>
<dbReference type="SUPFAM" id="SSF103506">
    <property type="entry name" value="Mitochondrial carrier"/>
    <property type="match status" value="1"/>
</dbReference>
<dbReference type="InParanoid" id="A0A7N2L0B5"/>
<dbReference type="PRINTS" id="PR00926">
    <property type="entry name" value="MITOCARRIER"/>
</dbReference>
<reference evidence="8" key="2">
    <citation type="submission" date="2021-01" db="UniProtKB">
        <authorList>
            <consortium name="EnsemblPlants"/>
        </authorList>
    </citation>
    <scope>IDENTIFICATION</scope>
</reference>
<gene>
    <name evidence="8" type="primary">LOC115977052</name>
</gene>
<evidence type="ECO:0000313" key="8">
    <source>
        <dbReference type="EnsemblPlants" id="QL02p088075:mrna"/>
    </source>
</evidence>
<dbReference type="InterPro" id="IPR023395">
    <property type="entry name" value="MCP_dom_sf"/>
</dbReference>
<evidence type="ECO:0000256" key="7">
    <source>
        <dbReference type="RuleBase" id="RU000488"/>
    </source>
</evidence>
<proteinExistence type="inferred from homology"/>
<comment type="similarity">
    <text evidence="7">Belongs to the mitochondrial carrier (TC 2.A.29) family.</text>
</comment>
<dbReference type="GO" id="GO:0016020">
    <property type="term" value="C:membrane"/>
    <property type="evidence" value="ECO:0007669"/>
    <property type="project" value="UniProtKB-SubCell"/>
</dbReference>
<feature type="repeat" description="Solcar" evidence="6">
    <location>
        <begin position="120"/>
        <end position="203"/>
    </location>
</feature>
<dbReference type="Proteomes" id="UP000594261">
    <property type="component" value="Chromosome 2"/>
</dbReference>
<evidence type="ECO:0000256" key="2">
    <source>
        <dbReference type="ARBA" id="ARBA00022448"/>
    </source>
</evidence>
<protein>
    <submittedName>
        <fullName evidence="8">Uncharacterized protein</fullName>
    </submittedName>
</protein>
<evidence type="ECO:0000256" key="1">
    <source>
        <dbReference type="ARBA" id="ARBA00004141"/>
    </source>
</evidence>
<dbReference type="Gene3D" id="1.50.40.10">
    <property type="entry name" value="Mitochondrial carrier domain"/>
    <property type="match status" value="1"/>
</dbReference>
<dbReference type="KEGG" id="qlo:115977052"/>
<feature type="repeat" description="Solcar" evidence="6">
    <location>
        <begin position="308"/>
        <end position="396"/>
    </location>
</feature>
<keyword evidence="5 6" id="KW-0472">Membrane</keyword>
<dbReference type="GO" id="GO:0055085">
    <property type="term" value="P:transmembrane transport"/>
    <property type="evidence" value="ECO:0007669"/>
    <property type="project" value="InterPro"/>
</dbReference>
<dbReference type="Pfam" id="PF00153">
    <property type="entry name" value="Mito_carr"/>
    <property type="match status" value="3"/>
</dbReference>
<reference evidence="9" key="1">
    <citation type="journal article" date="2016" name="G3 (Bethesda)">
        <title>First Draft Assembly and Annotation of the Genome of a California Endemic Oak Quercus lobata Nee (Fagaceae).</title>
        <authorList>
            <person name="Sork V.L."/>
            <person name="Fitz-Gibbon S.T."/>
            <person name="Puiu D."/>
            <person name="Crepeau M."/>
            <person name="Gugger P.F."/>
            <person name="Sherman R."/>
            <person name="Stevens K."/>
            <person name="Langley C.H."/>
            <person name="Pellegrini M."/>
            <person name="Salzberg S.L."/>
        </authorList>
    </citation>
    <scope>NUCLEOTIDE SEQUENCE [LARGE SCALE GENOMIC DNA]</scope>
    <source>
        <strain evidence="9">cv. SW786</strain>
    </source>
</reference>
<dbReference type="OMA" id="FAYETVK"/>
<dbReference type="Gramene" id="QL02p088075:mrna">
    <property type="protein sequence ID" value="QL02p088075:mrna"/>
    <property type="gene ID" value="QL02p088075"/>
</dbReference>
<evidence type="ECO:0000256" key="6">
    <source>
        <dbReference type="PROSITE-ProRule" id="PRU00282"/>
    </source>
</evidence>